<dbReference type="InterPro" id="IPR036291">
    <property type="entry name" value="NAD(P)-bd_dom_sf"/>
</dbReference>
<comment type="cofactor">
    <cofactor evidence="1 5">
        <name>Zn(2+)</name>
        <dbReference type="ChEBI" id="CHEBI:29105"/>
    </cofactor>
</comment>
<evidence type="ECO:0000256" key="1">
    <source>
        <dbReference type="ARBA" id="ARBA00001947"/>
    </source>
</evidence>
<dbReference type="PANTHER" id="PTHR42683">
    <property type="entry name" value="ALDEHYDE REDUCTASE"/>
    <property type="match status" value="1"/>
</dbReference>
<dbReference type="EMBL" id="JAWDEY010000022">
    <property type="protein sequence ID" value="KAK6588879.1"/>
    <property type="molecule type" value="Genomic_DNA"/>
</dbReference>
<comment type="caution">
    <text evidence="8">The sequence shown here is derived from an EMBL/GenBank/DDBJ whole genome shotgun (WGS) entry which is preliminary data.</text>
</comment>
<keyword evidence="2 5" id="KW-0479">Metal-binding</keyword>
<dbReference type="Gene3D" id="3.40.50.720">
    <property type="entry name" value="NAD(P)-binding Rossmann-like Domain"/>
    <property type="match status" value="1"/>
</dbReference>
<sequence length="354" mass="38767">MSTYESKAYAVLEPNKDLVPHKYQIKSCGPNDAKVRVLYCGICHSDIHMAKNEWFPGVFPMVPGHEIIGIVDEIGEKVTKVKVGECVGIGCMVDSCGNCDGCNEKYEQFCPNLSLTYGSKYQNGMTTYGGYGTYVTANEHFLLKIPDNLDKASAAPLLCAGITVFSPMVKHNMNKPGFKLAVIGLGGLGHMAVKFGVSFGCEVTVITRSEKKRQDALNMGAKNFIRIDDKETIGKFRGYFNGVIDTVSSAKCMEDVLGMLSNRGIVVCVGAPPTNQMNEFSSMSLILGERTITGSQIGSIEMTQEMLEYCGKHNITSSIELIKLNEVNTAYDRVLSSDVKYRFVIDVANSQNIF</sequence>
<evidence type="ECO:0000259" key="7">
    <source>
        <dbReference type="Pfam" id="PF08240"/>
    </source>
</evidence>
<keyword evidence="9" id="KW-1185">Reference proteome</keyword>
<accession>A0AAV9XX48</accession>
<keyword evidence="3 5" id="KW-0862">Zinc</keyword>
<evidence type="ECO:0000256" key="2">
    <source>
        <dbReference type="ARBA" id="ARBA00022723"/>
    </source>
</evidence>
<evidence type="ECO:0000256" key="3">
    <source>
        <dbReference type="ARBA" id="ARBA00022833"/>
    </source>
</evidence>
<dbReference type="Pfam" id="PF00107">
    <property type="entry name" value="ADH_zinc_N"/>
    <property type="match status" value="1"/>
</dbReference>
<dbReference type="Proteomes" id="UP001311799">
    <property type="component" value="Unassembled WGS sequence"/>
</dbReference>
<feature type="domain" description="Alcohol dehydrogenase-like C-terminal" evidence="6">
    <location>
        <begin position="187"/>
        <end position="308"/>
    </location>
</feature>
<name>A0AAV9XX48_9CRYT</name>
<dbReference type="FunFam" id="3.40.50.720:FF:000022">
    <property type="entry name" value="Cinnamyl alcohol dehydrogenase"/>
    <property type="match status" value="1"/>
</dbReference>
<dbReference type="AlphaFoldDB" id="A0AAV9XX48"/>
<dbReference type="GO" id="GO:0016616">
    <property type="term" value="F:oxidoreductase activity, acting on the CH-OH group of donors, NAD or NADP as acceptor"/>
    <property type="evidence" value="ECO:0007669"/>
    <property type="project" value="InterPro"/>
</dbReference>
<dbReference type="InterPro" id="IPR002328">
    <property type="entry name" value="ADH_Zn_CS"/>
</dbReference>
<dbReference type="InterPro" id="IPR047109">
    <property type="entry name" value="CAD-like"/>
</dbReference>
<dbReference type="SUPFAM" id="SSF50129">
    <property type="entry name" value="GroES-like"/>
    <property type="match status" value="1"/>
</dbReference>
<dbReference type="InterPro" id="IPR013149">
    <property type="entry name" value="ADH-like_C"/>
</dbReference>
<dbReference type="PROSITE" id="PS00059">
    <property type="entry name" value="ADH_ZINC"/>
    <property type="match status" value="1"/>
</dbReference>
<evidence type="ECO:0000313" key="8">
    <source>
        <dbReference type="EMBL" id="KAK6588879.1"/>
    </source>
</evidence>
<dbReference type="InterPro" id="IPR013154">
    <property type="entry name" value="ADH-like_N"/>
</dbReference>
<evidence type="ECO:0000259" key="6">
    <source>
        <dbReference type="Pfam" id="PF00107"/>
    </source>
</evidence>
<proteinExistence type="inferred from homology"/>
<dbReference type="Gene3D" id="3.90.180.10">
    <property type="entry name" value="Medium-chain alcohol dehydrogenases, catalytic domain"/>
    <property type="match status" value="1"/>
</dbReference>
<dbReference type="Pfam" id="PF08240">
    <property type="entry name" value="ADH_N"/>
    <property type="match status" value="1"/>
</dbReference>
<comment type="similarity">
    <text evidence="5">Belongs to the zinc-containing alcohol dehydrogenase family.</text>
</comment>
<evidence type="ECO:0000256" key="5">
    <source>
        <dbReference type="RuleBase" id="RU361277"/>
    </source>
</evidence>
<dbReference type="GO" id="GO:0008270">
    <property type="term" value="F:zinc ion binding"/>
    <property type="evidence" value="ECO:0007669"/>
    <property type="project" value="InterPro"/>
</dbReference>
<feature type="domain" description="Alcohol dehydrogenase-like N-terminal" evidence="7">
    <location>
        <begin position="29"/>
        <end position="147"/>
    </location>
</feature>
<reference evidence="8 9" key="1">
    <citation type="submission" date="2023-10" db="EMBL/GenBank/DDBJ databases">
        <title>Comparative genomics analysis reveals potential genetic determinants of host preference in Cryptosporidium xiaoi.</title>
        <authorList>
            <person name="Xiao L."/>
            <person name="Li J."/>
        </authorList>
    </citation>
    <scope>NUCLEOTIDE SEQUENCE [LARGE SCALE GENOMIC DNA]</scope>
    <source>
        <strain evidence="8 9">52996</strain>
    </source>
</reference>
<protein>
    <submittedName>
        <fullName evidence="8">Mannitol dehydrogenase zinc dependent alcohol dehydrogenase like rossmann fold</fullName>
    </submittedName>
</protein>
<keyword evidence="4" id="KW-0560">Oxidoreductase</keyword>
<gene>
    <name evidence="8" type="ORF">RS030_2332</name>
</gene>
<dbReference type="SUPFAM" id="SSF51735">
    <property type="entry name" value="NAD(P)-binding Rossmann-fold domains"/>
    <property type="match status" value="1"/>
</dbReference>
<dbReference type="CDD" id="cd05283">
    <property type="entry name" value="CAD1"/>
    <property type="match status" value="1"/>
</dbReference>
<dbReference type="InterPro" id="IPR011032">
    <property type="entry name" value="GroES-like_sf"/>
</dbReference>
<evidence type="ECO:0000313" key="9">
    <source>
        <dbReference type="Proteomes" id="UP001311799"/>
    </source>
</evidence>
<organism evidence="8 9">
    <name type="scientific">Cryptosporidium xiaoi</name>
    <dbReference type="NCBI Taxonomy" id="659607"/>
    <lineage>
        <taxon>Eukaryota</taxon>
        <taxon>Sar</taxon>
        <taxon>Alveolata</taxon>
        <taxon>Apicomplexa</taxon>
        <taxon>Conoidasida</taxon>
        <taxon>Coccidia</taxon>
        <taxon>Eucoccidiorida</taxon>
        <taxon>Eimeriorina</taxon>
        <taxon>Cryptosporidiidae</taxon>
        <taxon>Cryptosporidium</taxon>
    </lineage>
</organism>
<evidence type="ECO:0000256" key="4">
    <source>
        <dbReference type="ARBA" id="ARBA00023002"/>
    </source>
</evidence>